<organism evidence="2 3">
    <name type="scientific">Rhizopus microsporus</name>
    <dbReference type="NCBI Taxonomy" id="58291"/>
    <lineage>
        <taxon>Eukaryota</taxon>
        <taxon>Fungi</taxon>
        <taxon>Fungi incertae sedis</taxon>
        <taxon>Mucoromycota</taxon>
        <taxon>Mucoromycotina</taxon>
        <taxon>Mucoromycetes</taxon>
        <taxon>Mucorales</taxon>
        <taxon>Mucorineae</taxon>
        <taxon>Rhizopodaceae</taxon>
        <taxon>Rhizopus</taxon>
    </lineage>
</organism>
<feature type="domain" description="Cyclin N-terminal" evidence="1">
    <location>
        <begin position="68"/>
        <end position="163"/>
    </location>
</feature>
<dbReference type="GO" id="GO:0005634">
    <property type="term" value="C:nucleus"/>
    <property type="evidence" value="ECO:0007669"/>
    <property type="project" value="TreeGrafter"/>
</dbReference>
<dbReference type="GO" id="GO:0016538">
    <property type="term" value="F:cyclin-dependent protein serine/threonine kinase regulator activity"/>
    <property type="evidence" value="ECO:0007669"/>
    <property type="project" value="TreeGrafter"/>
</dbReference>
<dbReference type="Gene3D" id="1.10.472.10">
    <property type="entry name" value="Cyclin-like"/>
    <property type="match status" value="1"/>
</dbReference>
<dbReference type="GO" id="GO:0000307">
    <property type="term" value="C:cyclin-dependent protein kinase holoenzyme complex"/>
    <property type="evidence" value="ECO:0007669"/>
    <property type="project" value="TreeGrafter"/>
</dbReference>
<dbReference type="CDD" id="cd20557">
    <property type="entry name" value="CYCLIN_ScPCL1-like"/>
    <property type="match status" value="1"/>
</dbReference>
<dbReference type="GO" id="GO:0019901">
    <property type="term" value="F:protein kinase binding"/>
    <property type="evidence" value="ECO:0007669"/>
    <property type="project" value="InterPro"/>
</dbReference>
<name>A0A1X0SCB0_RHIZD</name>
<dbReference type="InterPro" id="IPR013922">
    <property type="entry name" value="Cyclin_PHO80-like"/>
</dbReference>
<dbReference type="Pfam" id="PF00134">
    <property type="entry name" value="Cyclin_N"/>
    <property type="match status" value="1"/>
</dbReference>
<evidence type="ECO:0000313" key="2">
    <source>
        <dbReference type="EMBL" id="ORE21927.1"/>
    </source>
</evidence>
<evidence type="ECO:0000313" key="3">
    <source>
        <dbReference type="Proteomes" id="UP000242381"/>
    </source>
</evidence>
<evidence type="ECO:0000259" key="1">
    <source>
        <dbReference type="Pfam" id="PF00134"/>
    </source>
</evidence>
<reference evidence="2 3" key="1">
    <citation type="journal article" date="2016" name="Proc. Natl. Acad. Sci. U.S.A.">
        <title>Lipid metabolic changes in an early divergent fungus govern the establishment of a mutualistic symbiosis with endobacteria.</title>
        <authorList>
            <person name="Lastovetsky O.A."/>
            <person name="Gaspar M.L."/>
            <person name="Mondo S.J."/>
            <person name="LaButti K.M."/>
            <person name="Sandor L."/>
            <person name="Grigoriev I.V."/>
            <person name="Henry S.A."/>
            <person name="Pawlowska T.E."/>
        </authorList>
    </citation>
    <scope>NUCLEOTIDE SEQUENCE [LARGE SCALE GENOMIC DNA]</scope>
    <source>
        <strain evidence="2 3">ATCC 11559</strain>
    </source>
</reference>
<proteinExistence type="predicted"/>
<dbReference type="Proteomes" id="UP000242381">
    <property type="component" value="Unassembled WGS sequence"/>
</dbReference>
<accession>A0A1X0SCB0</accession>
<dbReference type="VEuPathDB" id="FungiDB:BCV72DRAFT_123737"/>
<dbReference type="PANTHER" id="PTHR15615:SF10">
    <property type="entry name" value="PHO85 CYCLIN-2-RELATED"/>
    <property type="match status" value="1"/>
</dbReference>
<dbReference type="PANTHER" id="PTHR15615">
    <property type="match status" value="1"/>
</dbReference>
<dbReference type="InterPro" id="IPR006671">
    <property type="entry name" value="Cyclin_N"/>
</dbReference>
<dbReference type="InterPro" id="IPR036915">
    <property type="entry name" value="Cyclin-like_sf"/>
</dbReference>
<protein>
    <recommendedName>
        <fullName evidence="1">Cyclin N-terminal domain-containing protein</fullName>
    </recommendedName>
</protein>
<dbReference type="AlphaFoldDB" id="A0A1X0SCB0"/>
<dbReference type="OMA" id="EVNIMER"/>
<dbReference type="SUPFAM" id="SSF47954">
    <property type="entry name" value="Cyclin-like"/>
    <property type="match status" value="1"/>
</dbReference>
<dbReference type="EMBL" id="KV921272">
    <property type="protein sequence ID" value="ORE21927.1"/>
    <property type="molecule type" value="Genomic_DNA"/>
</dbReference>
<sequence>MDPSFLLFDKIIRKPISSYLLDYVTIEFQSILPCIKEDYFTNNNKLSSINNHSSLPSPPLSIDKVIPLRSFIESIVTKSHTDTGTLISSLSYARRLKKRLSRTSKGMECTHHRIFLATLIITTKYLHDTALKNKYWVAYAGMFTANEINLMEKQLLQLLNYDLEIDDFYSIMEDIAHIYTKEYHKNTNAKAISYSPPWDSPLLVSSIL</sequence>
<gene>
    <name evidence="2" type="ORF">BCV71DRAFT_273036</name>
</gene>